<dbReference type="Proteomes" id="UP001161389">
    <property type="component" value="Unassembled WGS sequence"/>
</dbReference>
<feature type="domain" description="CBS" evidence="3">
    <location>
        <begin position="80"/>
        <end position="135"/>
    </location>
</feature>
<keyword evidence="5" id="KW-1185">Reference proteome</keyword>
<proteinExistence type="predicted"/>
<dbReference type="AlphaFoldDB" id="A0AA37W804"/>
<dbReference type="InterPro" id="IPR051257">
    <property type="entry name" value="Diverse_CBS-Domain"/>
</dbReference>
<gene>
    <name evidence="4" type="ORF">GCM10007876_38200</name>
</gene>
<organism evidence="4 5">
    <name type="scientific">Litoribrevibacter albus</name>
    <dbReference type="NCBI Taxonomy" id="1473156"/>
    <lineage>
        <taxon>Bacteria</taxon>
        <taxon>Pseudomonadati</taxon>
        <taxon>Pseudomonadota</taxon>
        <taxon>Gammaproteobacteria</taxon>
        <taxon>Oceanospirillales</taxon>
        <taxon>Oceanospirillaceae</taxon>
        <taxon>Litoribrevibacter</taxon>
    </lineage>
</organism>
<dbReference type="InterPro" id="IPR046342">
    <property type="entry name" value="CBS_dom_sf"/>
</dbReference>
<dbReference type="CDD" id="cd04629">
    <property type="entry name" value="CBS_pair_bac"/>
    <property type="match status" value="1"/>
</dbReference>
<feature type="domain" description="CBS" evidence="3">
    <location>
        <begin position="9"/>
        <end position="72"/>
    </location>
</feature>
<sequence length="140" mass="15745">MNNSVRHYMRSIAEKNVTRIHCDTPILEVIKILEEHHLSGAPVVDQEQRLIGFISEYDCLKTLLKTSYHCDQPALACDVMNHQLVTVAPSDSVVDLAIAMLDKKPEMYPVVEGDKLEGVIARQDVLHALMDNQARCNLHA</sequence>
<reference evidence="4" key="1">
    <citation type="journal article" date="2014" name="Int. J. Syst. Evol. Microbiol.">
        <title>Complete genome sequence of Corynebacterium casei LMG S-19264T (=DSM 44701T), isolated from a smear-ripened cheese.</title>
        <authorList>
            <consortium name="US DOE Joint Genome Institute (JGI-PGF)"/>
            <person name="Walter F."/>
            <person name="Albersmeier A."/>
            <person name="Kalinowski J."/>
            <person name="Ruckert C."/>
        </authorList>
    </citation>
    <scope>NUCLEOTIDE SEQUENCE</scope>
    <source>
        <strain evidence="4">NBRC 110071</strain>
    </source>
</reference>
<protein>
    <submittedName>
        <fullName evidence="4">CBS domain-containing protein</fullName>
    </submittedName>
</protein>
<accession>A0AA37W804</accession>
<reference evidence="4" key="2">
    <citation type="submission" date="2023-01" db="EMBL/GenBank/DDBJ databases">
        <title>Draft genome sequence of Litoribrevibacter albus strain NBRC 110071.</title>
        <authorList>
            <person name="Sun Q."/>
            <person name="Mori K."/>
        </authorList>
    </citation>
    <scope>NUCLEOTIDE SEQUENCE</scope>
    <source>
        <strain evidence="4">NBRC 110071</strain>
    </source>
</reference>
<dbReference type="Gene3D" id="3.90.1280.20">
    <property type="match status" value="1"/>
</dbReference>
<dbReference type="PANTHER" id="PTHR43080">
    <property type="entry name" value="CBS DOMAIN-CONTAINING PROTEIN CBSX3, MITOCHONDRIAL"/>
    <property type="match status" value="1"/>
</dbReference>
<dbReference type="EMBL" id="BSNM01000026">
    <property type="protein sequence ID" value="GLQ33340.1"/>
    <property type="molecule type" value="Genomic_DNA"/>
</dbReference>
<dbReference type="PANTHER" id="PTHR43080:SF2">
    <property type="entry name" value="CBS DOMAIN-CONTAINING PROTEIN"/>
    <property type="match status" value="1"/>
</dbReference>
<evidence type="ECO:0000313" key="4">
    <source>
        <dbReference type="EMBL" id="GLQ33340.1"/>
    </source>
</evidence>
<dbReference type="Pfam" id="PF00571">
    <property type="entry name" value="CBS"/>
    <property type="match status" value="2"/>
</dbReference>
<evidence type="ECO:0000256" key="2">
    <source>
        <dbReference type="PROSITE-ProRule" id="PRU00703"/>
    </source>
</evidence>
<dbReference type="RefSeq" id="WP_284383726.1">
    <property type="nucleotide sequence ID" value="NZ_BSNM01000026.1"/>
</dbReference>
<dbReference type="PROSITE" id="PS51371">
    <property type="entry name" value="CBS"/>
    <property type="match status" value="2"/>
</dbReference>
<evidence type="ECO:0000259" key="3">
    <source>
        <dbReference type="PROSITE" id="PS51371"/>
    </source>
</evidence>
<keyword evidence="1 2" id="KW-0129">CBS domain</keyword>
<comment type="caution">
    <text evidence="4">The sequence shown here is derived from an EMBL/GenBank/DDBJ whole genome shotgun (WGS) entry which is preliminary data.</text>
</comment>
<dbReference type="SUPFAM" id="SSF54631">
    <property type="entry name" value="CBS-domain pair"/>
    <property type="match status" value="1"/>
</dbReference>
<name>A0AA37W804_9GAMM</name>
<dbReference type="SMART" id="SM00116">
    <property type="entry name" value="CBS"/>
    <property type="match status" value="2"/>
</dbReference>
<dbReference type="Gene3D" id="3.10.580.10">
    <property type="entry name" value="CBS-domain"/>
    <property type="match status" value="1"/>
</dbReference>
<evidence type="ECO:0000313" key="5">
    <source>
        <dbReference type="Proteomes" id="UP001161389"/>
    </source>
</evidence>
<dbReference type="InterPro" id="IPR044729">
    <property type="entry name" value="CBS_bac"/>
</dbReference>
<evidence type="ECO:0000256" key="1">
    <source>
        <dbReference type="ARBA" id="ARBA00023122"/>
    </source>
</evidence>
<dbReference type="InterPro" id="IPR000644">
    <property type="entry name" value="CBS_dom"/>
</dbReference>